<dbReference type="InterPro" id="IPR042171">
    <property type="entry name" value="Acyl-CoA_hotdog"/>
</dbReference>
<feature type="domain" description="Acyl-CoA thioesterase-like C-terminal" evidence="4">
    <location>
        <begin position="200"/>
        <end position="311"/>
    </location>
</feature>
<dbReference type="SUPFAM" id="SSF54637">
    <property type="entry name" value="Thioesterase/thiol ester dehydrase-isomerase"/>
    <property type="match status" value="2"/>
</dbReference>
<dbReference type="Pfam" id="PF13622">
    <property type="entry name" value="4HBT_3"/>
    <property type="match status" value="1"/>
</dbReference>
<dbReference type="EMBL" id="JAADYS010000802">
    <property type="protein sequence ID" value="KAF4466980.1"/>
    <property type="molecule type" value="Genomic_DNA"/>
</dbReference>
<dbReference type="PANTHER" id="PTHR11066:SF35">
    <property type="entry name" value="ACYL-COA THIOESTERASE II"/>
    <property type="match status" value="1"/>
</dbReference>
<gene>
    <name evidence="5" type="ORF">FALBO_6129</name>
</gene>
<dbReference type="GO" id="GO:0009062">
    <property type="term" value="P:fatty acid catabolic process"/>
    <property type="evidence" value="ECO:0007669"/>
    <property type="project" value="TreeGrafter"/>
</dbReference>
<dbReference type="PANTHER" id="PTHR11066">
    <property type="entry name" value="ACYL-COA THIOESTERASE"/>
    <property type="match status" value="1"/>
</dbReference>
<dbReference type="GO" id="GO:0006637">
    <property type="term" value="P:acyl-CoA metabolic process"/>
    <property type="evidence" value="ECO:0007669"/>
    <property type="project" value="InterPro"/>
</dbReference>
<dbReference type="CDD" id="cd03444">
    <property type="entry name" value="Thioesterase_II_repeat1"/>
    <property type="match status" value="1"/>
</dbReference>
<evidence type="ECO:0000313" key="5">
    <source>
        <dbReference type="EMBL" id="KAF4466980.1"/>
    </source>
</evidence>
<evidence type="ECO:0008006" key="7">
    <source>
        <dbReference type="Google" id="ProtNLM"/>
    </source>
</evidence>
<keyword evidence="6" id="KW-1185">Reference proteome</keyword>
<dbReference type="Gene3D" id="2.40.160.210">
    <property type="entry name" value="Acyl-CoA thioesterase, double hotdog domain"/>
    <property type="match status" value="1"/>
</dbReference>
<comment type="caution">
    <text evidence="5">The sequence shown here is derived from an EMBL/GenBank/DDBJ whole genome shotgun (WGS) entry which is preliminary data.</text>
</comment>
<dbReference type="InterPro" id="IPR049449">
    <property type="entry name" value="TesB_ACOT8-like_N"/>
</dbReference>
<dbReference type="OrthoDB" id="68328at2759"/>
<reference evidence="5 6" key="1">
    <citation type="submission" date="2020-01" db="EMBL/GenBank/DDBJ databases">
        <title>Identification and distribution of gene clusters putatively required for synthesis of sphingolipid metabolism inhibitors in phylogenetically diverse species of the filamentous fungus Fusarium.</title>
        <authorList>
            <person name="Kim H.-S."/>
            <person name="Busman M."/>
            <person name="Brown D.W."/>
            <person name="Divon H."/>
            <person name="Uhlig S."/>
            <person name="Proctor R.H."/>
        </authorList>
    </citation>
    <scope>NUCLEOTIDE SEQUENCE [LARGE SCALE GENOMIC DNA]</scope>
    <source>
        <strain evidence="5 6">NRRL 20459</strain>
    </source>
</reference>
<dbReference type="GO" id="GO:0005782">
    <property type="term" value="C:peroxisomal matrix"/>
    <property type="evidence" value="ECO:0007669"/>
    <property type="project" value="UniProtKB-SubCell"/>
</dbReference>
<evidence type="ECO:0000256" key="1">
    <source>
        <dbReference type="ARBA" id="ARBA00006538"/>
    </source>
</evidence>
<organism evidence="5 6">
    <name type="scientific">Fusarium albosuccineum</name>
    <dbReference type="NCBI Taxonomy" id="1237068"/>
    <lineage>
        <taxon>Eukaryota</taxon>
        <taxon>Fungi</taxon>
        <taxon>Dikarya</taxon>
        <taxon>Ascomycota</taxon>
        <taxon>Pezizomycotina</taxon>
        <taxon>Sordariomycetes</taxon>
        <taxon>Hypocreomycetidae</taxon>
        <taxon>Hypocreales</taxon>
        <taxon>Nectriaceae</taxon>
        <taxon>Fusarium</taxon>
        <taxon>Fusarium decemcellulare species complex</taxon>
    </lineage>
</organism>
<sequence length="322" mass="35789">MSLTLADQVAVEQVEPGEYVSKLVPVRMGNAMPIAYGGCTAAIAVSAACATAPPSMSLYSVVGHFHGPAAIDRKLHCSVISIRDTRSFATRRVQVKQQQQDGKFRVCMEVLADFHVREPLTLTYSEPPSFSWPKPEDCPDSKAQVARLLENETITKQQGDEYLKSFGVSDNFFNSRYCIDGVSGQNLAGAAKETVTTQDDRHITNKISAEWQRAKGEFKSPAANMAALSFLMDGGLSFLPLSHNHLWFDDTTACSTLDFALRIFVTDVKMNDWHLRERRTLRGGNSRTFSESKLWDEQGNLIASMSQQSIMRLKKEESVPKL</sequence>
<evidence type="ECO:0000259" key="4">
    <source>
        <dbReference type="Pfam" id="PF20789"/>
    </source>
</evidence>
<dbReference type="InterPro" id="IPR029069">
    <property type="entry name" value="HotDog_dom_sf"/>
</dbReference>
<dbReference type="InterPro" id="IPR003703">
    <property type="entry name" value="Acyl_CoA_thio"/>
</dbReference>
<dbReference type="InterPro" id="IPR049450">
    <property type="entry name" value="ACOT8-like_C"/>
</dbReference>
<dbReference type="AlphaFoldDB" id="A0A8H4PC15"/>
<dbReference type="GO" id="GO:0047617">
    <property type="term" value="F:fatty acyl-CoA hydrolase activity"/>
    <property type="evidence" value="ECO:0007669"/>
    <property type="project" value="InterPro"/>
</dbReference>
<accession>A0A8H4PC15</accession>
<evidence type="ECO:0000313" key="6">
    <source>
        <dbReference type="Proteomes" id="UP000554235"/>
    </source>
</evidence>
<evidence type="ECO:0000256" key="2">
    <source>
        <dbReference type="ARBA" id="ARBA00022801"/>
    </source>
</evidence>
<keyword evidence="2" id="KW-0378">Hydrolase</keyword>
<name>A0A8H4PC15_9HYPO</name>
<dbReference type="Pfam" id="PF20789">
    <property type="entry name" value="4HBT_3C"/>
    <property type="match status" value="1"/>
</dbReference>
<comment type="similarity">
    <text evidence="1">Belongs to the C/M/P thioester hydrolase family.</text>
</comment>
<evidence type="ECO:0000259" key="3">
    <source>
        <dbReference type="Pfam" id="PF13622"/>
    </source>
</evidence>
<protein>
    <recommendedName>
        <fullName evidence="7">Acyl-CoA thioesterase</fullName>
    </recommendedName>
</protein>
<proteinExistence type="inferred from homology"/>
<dbReference type="Proteomes" id="UP000554235">
    <property type="component" value="Unassembled WGS sequence"/>
</dbReference>
<feature type="domain" description="Acyl-CoA thioesterase-like N-terminal HotDog" evidence="3">
    <location>
        <begin position="27"/>
        <end position="115"/>
    </location>
</feature>